<accession>A0A9Q5ZCJ4</accession>
<evidence type="ECO:0008006" key="3">
    <source>
        <dbReference type="Google" id="ProtNLM"/>
    </source>
</evidence>
<dbReference type="GeneID" id="57096711"/>
<comment type="caution">
    <text evidence="1">The sequence shown here is derived from an EMBL/GenBank/DDBJ whole genome shotgun (WGS) entry which is preliminary data.</text>
</comment>
<dbReference type="GO" id="GO:0004519">
    <property type="term" value="F:endonuclease activity"/>
    <property type="evidence" value="ECO:0007669"/>
    <property type="project" value="InterPro"/>
</dbReference>
<dbReference type="InterPro" id="IPR018669">
    <property type="entry name" value="Toxin_HigB"/>
</dbReference>
<name>A0A9Q5ZCJ4_NOSLI</name>
<dbReference type="RefSeq" id="WP_099068202.1">
    <property type="nucleotide sequence ID" value="NZ_LAHD01000034.1"/>
</dbReference>
<dbReference type="GO" id="GO:0110001">
    <property type="term" value="C:toxin-antitoxin complex"/>
    <property type="evidence" value="ECO:0007669"/>
    <property type="project" value="InterPro"/>
</dbReference>
<dbReference type="AlphaFoldDB" id="A0A9Q5ZCJ4"/>
<organism evidence="1 2">
    <name type="scientific">Nostoc linckia z8</name>
    <dbReference type="NCBI Taxonomy" id="1628746"/>
    <lineage>
        <taxon>Bacteria</taxon>
        <taxon>Bacillati</taxon>
        <taxon>Cyanobacteriota</taxon>
        <taxon>Cyanophyceae</taxon>
        <taxon>Nostocales</taxon>
        <taxon>Nostocaceae</taxon>
        <taxon>Nostoc</taxon>
    </lineage>
</organism>
<sequence>MHVISNTALKLFYQKYPDAESSLRGWNKAVKSAKWQNILEVRETFNSADSVGELTVFNIQGNKYRLITFIDYQSQKVFIRNVLTHAEYDTNKWKNDPWFK</sequence>
<proteinExistence type="predicted"/>
<dbReference type="Proteomes" id="UP000222310">
    <property type="component" value="Unassembled WGS sequence"/>
</dbReference>
<dbReference type="Pfam" id="PF09907">
    <property type="entry name" value="HigB_toxin"/>
    <property type="match status" value="1"/>
</dbReference>
<evidence type="ECO:0000313" key="1">
    <source>
        <dbReference type="EMBL" id="PHK03730.1"/>
    </source>
</evidence>
<evidence type="ECO:0000313" key="2">
    <source>
        <dbReference type="Proteomes" id="UP000222310"/>
    </source>
</evidence>
<reference evidence="1 2" key="1">
    <citation type="submission" date="2015-02" db="EMBL/GenBank/DDBJ databases">
        <title>Nostoc linckia genome annotation.</title>
        <authorList>
            <person name="Zhou Z."/>
        </authorList>
    </citation>
    <scope>NUCLEOTIDE SEQUENCE [LARGE SCALE GENOMIC DNA]</scope>
    <source>
        <strain evidence="2">z8</strain>
    </source>
</reference>
<gene>
    <name evidence="1" type="ORF">VF08_14190</name>
</gene>
<dbReference type="EMBL" id="LAHD01000034">
    <property type="protein sequence ID" value="PHK03730.1"/>
    <property type="molecule type" value="Genomic_DNA"/>
</dbReference>
<protein>
    <recommendedName>
        <fullName evidence="3">Type II toxin-antitoxin system HigB family toxin</fullName>
    </recommendedName>
</protein>
<dbReference type="GO" id="GO:0003723">
    <property type="term" value="F:RNA binding"/>
    <property type="evidence" value="ECO:0007669"/>
    <property type="project" value="InterPro"/>
</dbReference>